<reference evidence="1" key="1">
    <citation type="submission" date="2021-12" db="EMBL/GenBank/DDBJ databases">
        <authorList>
            <person name="Zaccaron A."/>
            <person name="Stergiopoulos I."/>
        </authorList>
    </citation>
    <scope>NUCLEOTIDE SEQUENCE</scope>
    <source>
        <strain evidence="1">Race5_Kim</strain>
    </source>
</reference>
<dbReference type="AlphaFoldDB" id="A0A9Q8P9V3"/>
<dbReference type="EMBL" id="CP090168">
    <property type="protein sequence ID" value="UJO18557.1"/>
    <property type="molecule type" value="Genomic_DNA"/>
</dbReference>
<name>A0A9Q8P9V3_PASFU</name>
<evidence type="ECO:0000313" key="2">
    <source>
        <dbReference type="Proteomes" id="UP000756132"/>
    </source>
</evidence>
<keyword evidence="2" id="KW-1185">Reference proteome</keyword>
<dbReference type="RefSeq" id="XP_047762923.1">
    <property type="nucleotide sequence ID" value="XM_047906444.1"/>
</dbReference>
<dbReference type="GeneID" id="71987174"/>
<accession>A0A9Q8P9V3</accession>
<dbReference type="KEGG" id="ffu:CLAFUR5_07296"/>
<sequence>MDARKLAAAAFLKPELETSDYYDMRKDVICAHIKKHVDARTPVSSFNELYAAVSASIEKETGFAVPPNGVEKAYNKWRVESGVDERTYVTSRQNFQTEGMQQALDEAGKQKAPSTFTGHKAQRAMSQYLQKKSKAMIMLLP</sequence>
<proteinExistence type="predicted"/>
<gene>
    <name evidence="1" type="ORF">CLAFUR5_07296</name>
</gene>
<reference evidence="1" key="2">
    <citation type="journal article" date="2022" name="Microb. Genom.">
        <title>A chromosome-scale genome assembly of the tomato pathogen Cladosporium fulvum reveals a compartmentalized genome architecture and the presence of a dispensable chromosome.</title>
        <authorList>
            <person name="Zaccaron A.Z."/>
            <person name="Chen L.H."/>
            <person name="Samaras A."/>
            <person name="Stergiopoulos I."/>
        </authorList>
    </citation>
    <scope>NUCLEOTIDE SEQUENCE</scope>
    <source>
        <strain evidence="1">Race5_Kim</strain>
    </source>
</reference>
<organism evidence="1 2">
    <name type="scientific">Passalora fulva</name>
    <name type="common">Tomato leaf mold</name>
    <name type="synonym">Cladosporium fulvum</name>
    <dbReference type="NCBI Taxonomy" id="5499"/>
    <lineage>
        <taxon>Eukaryota</taxon>
        <taxon>Fungi</taxon>
        <taxon>Dikarya</taxon>
        <taxon>Ascomycota</taxon>
        <taxon>Pezizomycotina</taxon>
        <taxon>Dothideomycetes</taxon>
        <taxon>Dothideomycetidae</taxon>
        <taxon>Mycosphaerellales</taxon>
        <taxon>Mycosphaerellaceae</taxon>
        <taxon>Fulvia</taxon>
    </lineage>
</organism>
<evidence type="ECO:0000313" key="1">
    <source>
        <dbReference type="EMBL" id="UJO18557.1"/>
    </source>
</evidence>
<dbReference type="Proteomes" id="UP000756132">
    <property type="component" value="Chromosome 6"/>
</dbReference>
<protein>
    <submittedName>
        <fullName evidence="1">Uncharacterized protein</fullName>
    </submittedName>
</protein>